<proteinExistence type="predicted"/>
<keyword evidence="4" id="KW-1185">Reference proteome</keyword>
<evidence type="ECO:0000256" key="1">
    <source>
        <dbReference type="SAM" id="MobiDB-lite"/>
    </source>
</evidence>
<dbReference type="Proteomes" id="UP000517753">
    <property type="component" value="Unassembled WGS sequence"/>
</dbReference>
<feature type="signal peptide" evidence="2">
    <location>
        <begin position="1"/>
        <end position="20"/>
    </location>
</feature>
<feature type="region of interest" description="Disordered" evidence="1">
    <location>
        <begin position="276"/>
        <end position="299"/>
    </location>
</feature>
<dbReference type="EMBL" id="JACCBY010000001">
    <property type="protein sequence ID" value="NYD89065.1"/>
    <property type="molecule type" value="Genomic_DNA"/>
</dbReference>
<evidence type="ECO:0000313" key="4">
    <source>
        <dbReference type="Proteomes" id="UP000517753"/>
    </source>
</evidence>
<feature type="compositionally biased region" description="Polar residues" evidence="1">
    <location>
        <begin position="236"/>
        <end position="250"/>
    </location>
</feature>
<comment type="caution">
    <text evidence="3">The sequence shown here is derived from an EMBL/GenBank/DDBJ whole genome shotgun (WGS) entry which is preliminary data.</text>
</comment>
<reference evidence="3 4" key="1">
    <citation type="submission" date="2020-08" db="EMBL/GenBank/DDBJ databases">
        <title>The Agave Microbiome: Exploring the role of microbial communities in plant adaptations to desert environments.</title>
        <authorList>
            <person name="Partida-Martinez L.P."/>
        </authorList>
    </citation>
    <scope>NUCLEOTIDE SEQUENCE [LARGE SCALE GENOMIC DNA]</scope>
    <source>
        <strain evidence="3 4">AS2.3</strain>
    </source>
</reference>
<organism evidence="3 4">
    <name type="scientific">Sphingomonas melonis</name>
    <dbReference type="NCBI Taxonomy" id="152682"/>
    <lineage>
        <taxon>Bacteria</taxon>
        <taxon>Pseudomonadati</taxon>
        <taxon>Pseudomonadota</taxon>
        <taxon>Alphaproteobacteria</taxon>
        <taxon>Sphingomonadales</taxon>
        <taxon>Sphingomonadaceae</taxon>
        <taxon>Sphingomonas</taxon>
    </lineage>
</organism>
<evidence type="ECO:0000313" key="3">
    <source>
        <dbReference type="EMBL" id="NYD89065.1"/>
    </source>
</evidence>
<evidence type="ECO:0000256" key="2">
    <source>
        <dbReference type="SAM" id="SignalP"/>
    </source>
</evidence>
<feature type="chain" id="PRO_5031199459" evidence="2">
    <location>
        <begin position="21"/>
        <end position="366"/>
    </location>
</feature>
<protein>
    <submittedName>
        <fullName evidence="3">Uncharacterized protein</fullName>
    </submittedName>
</protein>
<accession>A0A7Y9FKL6</accession>
<gene>
    <name evidence="3" type="ORF">HD841_000834</name>
</gene>
<sequence>MTLLRAAIIVALLTPTPSLAQKKQDVSKALENTLPKGWECLQGPNALDRPGRVFYLDRNGIRFELTDVSDKINAQGGELSAVSAGSSGRVSAGLLAKLLGLGGLLSVSASKNYATSVTLTERQEFRTDEAYARAALRTIDPGLIDEANRYFVIRNTQVAKHMQLTVDRSAAAAFGGEVPFTKALTVSGAAPPASSSPSTAMPKAGDAKAGDAASAPAPSSPPPSVKATNGGKIAGGTTSQPSTPSNSLPVTGSAGLTLGGGKPASGTANVSLGNASKPAASGVPASAGASAQPSSASLSTLPPILSAQSARSFTIDQNFTQPLTVCFLAQRFTLKNVAGGVGGAIREAKLEDEFWTPSEGGATIGG</sequence>
<dbReference type="RefSeq" id="WP_179507583.1">
    <property type="nucleotide sequence ID" value="NZ_JACCBY010000001.1"/>
</dbReference>
<dbReference type="AlphaFoldDB" id="A0A7Y9FKL6"/>
<feature type="region of interest" description="Disordered" evidence="1">
    <location>
        <begin position="187"/>
        <end position="262"/>
    </location>
</feature>
<feature type="compositionally biased region" description="Low complexity" evidence="1">
    <location>
        <begin position="187"/>
        <end position="204"/>
    </location>
</feature>
<name>A0A7Y9FKL6_9SPHN</name>
<keyword evidence="2" id="KW-0732">Signal</keyword>